<proteinExistence type="predicted"/>
<name>A0ABQ3YH50_9ACTN</name>
<comment type="caution">
    <text evidence="1">The sequence shown here is derived from an EMBL/GenBank/DDBJ whole genome shotgun (WGS) entry which is preliminary data.</text>
</comment>
<accession>A0ABQ3YH50</accession>
<dbReference type="Proteomes" id="UP000609879">
    <property type="component" value="Unassembled WGS sequence"/>
</dbReference>
<dbReference type="EMBL" id="BOMI01000165">
    <property type="protein sequence ID" value="GID79322.1"/>
    <property type="molecule type" value="Genomic_DNA"/>
</dbReference>
<reference evidence="1 2" key="1">
    <citation type="submission" date="2021-01" db="EMBL/GenBank/DDBJ databases">
        <title>Whole genome shotgun sequence of Actinoplanes deccanensis NBRC 13994.</title>
        <authorList>
            <person name="Komaki H."/>
            <person name="Tamura T."/>
        </authorList>
    </citation>
    <scope>NUCLEOTIDE SEQUENCE [LARGE SCALE GENOMIC DNA]</scope>
    <source>
        <strain evidence="1 2">NBRC 13994</strain>
    </source>
</reference>
<protein>
    <submittedName>
        <fullName evidence="1">Uncharacterized protein</fullName>
    </submittedName>
</protein>
<evidence type="ECO:0000313" key="2">
    <source>
        <dbReference type="Proteomes" id="UP000609879"/>
    </source>
</evidence>
<gene>
    <name evidence="1" type="ORF">Ade02nite_79630</name>
</gene>
<evidence type="ECO:0000313" key="1">
    <source>
        <dbReference type="EMBL" id="GID79322.1"/>
    </source>
</evidence>
<dbReference type="RefSeq" id="WP_203775336.1">
    <property type="nucleotide sequence ID" value="NZ_BAAABO010000011.1"/>
</dbReference>
<organism evidence="1 2">
    <name type="scientific">Paractinoplanes deccanensis</name>
    <dbReference type="NCBI Taxonomy" id="113561"/>
    <lineage>
        <taxon>Bacteria</taxon>
        <taxon>Bacillati</taxon>
        <taxon>Actinomycetota</taxon>
        <taxon>Actinomycetes</taxon>
        <taxon>Micromonosporales</taxon>
        <taxon>Micromonosporaceae</taxon>
        <taxon>Paractinoplanes</taxon>
    </lineage>
</organism>
<keyword evidence="2" id="KW-1185">Reference proteome</keyword>
<sequence length="77" mass="8391">MAEVTFGTCPNCAGDDIIRIPSGPGDGHGAGGIGIGIGAFRGVWIARLICLRCGMVREFVDNRKDLDKLRERYGRRR</sequence>